<evidence type="ECO:0000313" key="4">
    <source>
        <dbReference type="Proteomes" id="UP000677054"/>
    </source>
</evidence>
<dbReference type="EMBL" id="LR902513">
    <property type="protein sequence ID" value="CAD7250668.1"/>
    <property type="molecule type" value="Genomic_DNA"/>
</dbReference>
<dbReference type="FunFam" id="3.80.10.10:FF:000230">
    <property type="entry name" value="Leucine-rich repeat-containing protein 57"/>
    <property type="match status" value="1"/>
</dbReference>
<dbReference type="OrthoDB" id="1728874at2759"/>
<dbReference type="Gene3D" id="3.80.10.10">
    <property type="entry name" value="Ribonuclease Inhibitor"/>
    <property type="match status" value="2"/>
</dbReference>
<keyword evidence="4" id="KW-1185">Reference proteome</keyword>
<keyword evidence="2" id="KW-0677">Repeat</keyword>
<proteinExistence type="predicted"/>
<evidence type="ECO:0000256" key="1">
    <source>
        <dbReference type="ARBA" id="ARBA00022614"/>
    </source>
</evidence>
<dbReference type="EMBL" id="CAJPEV010002996">
    <property type="protein sequence ID" value="CAG0898632.1"/>
    <property type="molecule type" value="Genomic_DNA"/>
</dbReference>
<keyword evidence="1" id="KW-0433">Leucine-rich repeat</keyword>
<dbReference type="InterPro" id="IPR025875">
    <property type="entry name" value="Leu-rich_rpt_4"/>
</dbReference>
<dbReference type="PROSITE" id="PS51450">
    <property type="entry name" value="LRR"/>
    <property type="match status" value="2"/>
</dbReference>
<dbReference type="PANTHER" id="PTHR48051:SF54">
    <property type="entry name" value="LEUCINE-RICH REPEAT-CONTAINING PROTEIN"/>
    <property type="match status" value="1"/>
</dbReference>
<dbReference type="PANTHER" id="PTHR48051">
    <property type="match status" value="1"/>
</dbReference>
<evidence type="ECO:0000256" key="2">
    <source>
        <dbReference type="ARBA" id="ARBA00022737"/>
    </source>
</evidence>
<protein>
    <recommendedName>
        <fullName evidence="5">Leucine-rich repeat-containing protein 57</fullName>
    </recommendedName>
</protein>
<dbReference type="Pfam" id="PF00560">
    <property type="entry name" value="LRR_1"/>
    <property type="match status" value="1"/>
</dbReference>
<dbReference type="InterPro" id="IPR001611">
    <property type="entry name" value="Leu-rich_rpt"/>
</dbReference>
<dbReference type="PRINTS" id="PR00019">
    <property type="entry name" value="LEURICHRPT"/>
</dbReference>
<dbReference type="Pfam" id="PF12799">
    <property type="entry name" value="LRR_4"/>
    <property type="match status" value="1"/>
</dbReference>
<sequence length="234" mass="26033">MGNSSSGYVQQHLQTAEKTGALTLSGKKFEKWPEELFQRNITLRSLDISANKLKDIPQQIKKFGNLKHVNLSSNRITSGIEVLGELKKLEQINLSANSLREIPSTFAGLRHGNNIKEFPLVLCGLTSLDFLDLSSNELTQIPEGVSGLQVSELNANQNQISRLSEDVARCPRLKTLRLEENCLQLEAIPKALLASSNVSLLAVEGNLFSTKALSEVEGYENYTERYTSTRRKML</sequence>
<evidence type="ECO:0008006" key="5">
    <source>
        <dbReference type="Google" id="ProtNLM"/>
    </source>
</evidence>
<dbReference type="InterPro" id="IPR032675">
    <property type="entry name" value="LRR_dom_sf"/>
</dbReference>
<dbReference type="InterPro" id="IPR003591">
    <property type="entry name" value="Leu-rich_rpt_typical-subtyp"/>
</dbReference>
<name>A0A7R9AAN6_9CRUS</name>
<dbReference type="SUPFAM" id="SSF52058">
    <property type="entry name" value="L domain-like"/>
    <property type="match status" value="1"/>
</dbReference>
<dbReference type="Proteomes" id="UP000677054">
    <property type="component" value="Unassembled WGS sequence"/>
</dbReference>
<dbReference type="GO" id="GO:0005737">
    <property type="term" value="C:cytoplasm"/>
    <property type="evidence" value="ECO:0007669"/>
    <property type="project" value="TreeGrafter"/>
</dbReference>
<gene>
    <name evidence="3" type="ORF">DSTB1V02_LOCUS10438</name>
</gene>
<reference evidence="3" key="1">
    <citation type="submission" date="2020-11" db="EMBL/GenBank/DDBJ databases">
        <authorList>
            <person name="Tran Van P."/>
        </authorList>
    </citation>
    <scope>NUCLEOTIDE SEQUENCE</scope>
</reference>
<accession>A0A7R9AAN6</accession>
<dbReference type="InterPro" id="IPR050216">
    <property type="entry name" value="LRR_domain-containing"/>
</dbReference>
<organism evidence="3">
    <name type="scientific">Darwinula stevensoni</name>
    <dbReference type="NCBI Taxonomy" id="69355"/>
    <lineage>
        <taxon>Eukaryota</taxon>
        <taxon>Metazoa</taxon>
        <taxon>Ecdysozoa</taxon>
        <taxon>Arthropoda</taxon>
        <taxon>Crustacea</taxon>
        <taxon>Oligostraca</taxon>
        <taxon>Ostracoda</taxon>
        <taxon>Podocopa</taxon>
        <taxon>Podocopida</taxon>
        <taxon>Darwinulocopina</taxon>
        <taxon>Darwinuloidea</taxon>
        <taxon>Darwinulidae</taxon>
        <taxon>Darwinula</taxon>
    </lineage>
</organism>
<evidence type="ECO:0000313" key="3">
    <source>
        <dbReference type="EMBL" id="CAD7250668.1"/>
    </source>
</evidence>
<dbReference type="AlphaFoldDB" id="A0A7R9AAN6"/>
<dbReference type="SMART" id="SM00369">
    <property type="entry name" value="LRR_TYP"/>
    <property type="match status" value="2"/>
</dbReference>